<dbReference type="SUPFAM" id="SSF109604">
    <property type="entry name" value="HD-domain/PDEase-like"/>
    <property type="match status" value="1"/>
</dbReference>
<organism evidence="2 3">
    <name type="scientific">Lactobacillus ultunensis DSM 16047</name>
    <dbReference type="NCBI Taxonomy" id="525365"/>
    <lineage>
        <taxon>Bacteria</taxon>
        <taxon>Bacillati</taxon>
        <taxon>Bacillota</taxon>
        <taxon>Bacilli</taxon>
        <taxon>Lactobacillales</taxon>
        <taxon>Lactobacillaceae</taxon>
        <taxon>Lactobacillus</taxon>
    </lineage>
</organism>
<evidence type="ECO:0000313" key="3">
    <source>
        <dbReference type="Proteomes" id="UP000005583"/>
    </source>
</evidence>
<dbReference type="PANTHER" id="PTHR33594:SF1">
    <property type="entry name" value="HD_PDEASE DOMAIN-CONTAINING PROTEIN"/>
    <property type="match status" value="1"/>
</dbReference>
<sequence>MGLNGIMDIAAVIRFTKEHLKDEKTGHDFYHGERVAHLASKMYLADHESAHEDSRVVAIIKSAGYLHDTIDEKICANPEKVVEEIKELLPQVGFNDLEVWDILFTIQHMSFSANIEHHYHLPLSGQYVQDADRLESLGAIGIARAFTYGGKHGNKIYDPEIKPVRLVSHDQYRDHVETTINHFYEKLFHLTNLMNTPAAKKEAQRRTEYMHAFVKEFMDEWNV</sequence>
<reference evidence="2 3" key="1">
    <citation type="submission" date="2009-01" db="EMBL/GenBank/DDBJ databases">
        <authorList>
            <person name="Qin X."/>
            <person name="Bachman B."/>
            <person name="Battles P."/>
            <person name="Bell A."/>
            <person name="Bess C."/>
            <person name="Bickham C."/>
            <person name="Chaboub L."/>
            <person name="Chen D."/>
            <person name="Coyle M."/>
            <person name="Deiros D.R."/>
            <person name="Dinh H."/>
            <person name="Forbes L."/>
            <person name="Fowler G."/>
            <person name="Francisco L."/>
            <person name="Fu Q."/>
            <person name="Gubbala S."/>
            <person name="Hale W."/>
            <person name="Han Y."/>
            <person name="Hemphill L."/>
            <person name="Highlander S.K."/>
            <person name="Hirani K."/>
            <person name="Hogues M."/>
            <person name="Jackson L."/>
            <person name="Jakkamsetti A."/>
            <person name="Javaid M."/>
            <person name="Jiang H."/>
            <person name="Korchina V."/>
            <person name="Kovar C."/>
            <person name="Lara F."/>
            <person name="Lee S."/>
            <person name="Mata R."/>
            <person name="Mathew T."/>
            <person name="Moen C."/>
            <person name="Morales K."/>
            <person name="Munidasa M."/>
            <person name="Nazareth L."/>
            <person name="Ngo R."/>
            <person name="Nguyen L."/>
            <person name="Okwuonu G."/>
            <person name="Ongeri F."/>
            <person name="Patil S."/>
            <person name="Petrosino J."/>
            <person name="Pham C."/>
            <person name="Pham P."/>
            <person name="Pu L.-L."/>
            <person name="Puazo M."/>
            <person name="Raj R."/>
            <person name="Reid J."/>
            <person name="Rouhana J."/>
            <person name="Saada N."/>
            <person name="Shang Y."/>
            <person name="Simmons D."/>
            <person name="Thornton R."/>
            <person name="Warren J."/>
            <person name="Weissenberger G."/>
            <person name="Zhang J."/>
            <person name="Zhang L."/>
            <person name="Zhou C."/>
            <person name="Zhu D."/>
            <person name="Muzny D."/>
            <person name="Worley K."/>
            <person name="Gibbs R."/>
        </authorList>
    </citation>
    <scope>NUCLEOTIDE SEQUENCE [LARGE SCALE GENOMIC DNA]</scope>
    <source>
        <strain evidence="2 3">DSM 16047</strain>
    </source>
</reference>
<dbReference type="STRING" id="525365.HMPREF0548_1907"/>
<proteinExistence type="predicted"/>
<dbReference type="AlphaFoldDB" id="C2EQG1"/>
<dbReference type="eggNOG" id="COG1418">
    <property type="taxonomic scope" value="Bacteria"/>
</dbReference>
<keyword evidence="3" id="KW-1185">Reference proteome</keyword>
<dbReference type="Gene3D" id="1.20.58.1910">
    <property type="match status" value="1"/>
</dbReference>
<evidence type="ECO:0000313" key="2">
    <source>
        <dbReference type="EMBL" id="EEJ71175.1"/>
    </source>
</evidence>
<accession>C2EQG1</accession>
<dbReference type="SMART" id="SM00471">
    <property type="entry name" value="HDc"/>
    <property type="match status" value="1"/>
</dbReference>
<gene>
    <name evidence="2" type="ORF">HMPREF0548_1907</name>
</gene>
<comment type="caution">
    <text evidence="2">The sequence shown here is derived from an EMBL/GenBank/DDBJ whole genome shotgun (WGS) entry which is preliminary data.</text>
</comment>
<dbReference type="EMBL" id="ACGU01000108">
    <property type="protein sequence ID" value="EEJ71175.1"/>
    <property type="molecule type" value="Genomic_DNA"/>
</dbReference>
<dbReference type="PANTHER" id="PTHR33594">
    <property type="entry name" value="SUPERFAMILY HYDROLASE, PUTATIVE (AFU_ORTHOLOGUE AFUA_1G03035)-RELATED"/>
    <property type="match status" value="1"/>
</dbReference>
<dbReference type="Proteomes" id="UP000005583">
    <property type="component" value="Unassembled WGS sequence"/>
</dbReference>
<dbReference type="HOGENOM" id="CLU_036524_2_2_9"/>
<feature type="domain" description="HD/PDEase" evidence="1">
    <location>
        <begin position="24"/>
        <end position="146"/>
    </location>
</feature>
<name>C2EQG1_9LACO</name>
<dbReference type="Gene3D" id="1.10.472.50">
    <property type="entry name" value="HD-domain/PDEase-like"/>
    <property type="match status" value="1"/>
</dbReference>
<protein>
    <recommendedName>
        <fullName evidence="1">HD/PDEase domain-containing protein</fullName>
    </recommendedName>
</protein>
<evidence type="ECO:0000259" key="1">
    <source>
        <dbReference type="SMART" id="SM00471"/>
    </source>
</evidence>
<dbReference type="InterPro" id="IPR003607">
    <property type="entry name" value="HD/PDEase_dom"/>
</dbReference>